<sequence length="596" mass="67897">MVNEQQLEAFLSVKSAYQTKVMPKSNTITFLSNETGMSQIWRLNEEGEAVRYGELHDVVRNYYHSPNGDCTIAEVDTDGNEKNQLYLIEENGNKITPLVVEPKYFHEFGGWSPDGQKISFSSNRRHPGFFDVFIMDLATGEINTVFENDGNCTPLSWLSDGEHILLEFPTTNIDSEIYKLNIASGDLVRIGVENKDARYKSLALKPGHEEGFVLTDIDAETMYVAYFSMDKPNELIKVTHDVKWDMEELKLSPNGEKFLYTLNEAGFSRLILCDTVSSEVKEIPGLLRGVVSSLAWVSDDEFVFAMKSPKCPGDIWKYNLNSEQLKRITFFSENPEIEHLWVDPETRIFTSFDGRGIPYLYYGKVEGSNKPAVIYVHGGPENQTKGEYYGGIQYLVSQGFAVVTPNIRGSNGYGRTYIKLDDRRKRMDAVRDLAALNKHLAEAHQVDPKRIGIYGISYGGYMTLSSITHFPELWKVAVDLVGMSNLRTFLEKTGPWRRKLRSSEYGTLEEDTTYFDEIAPLNLAENVQTPLLVFHGQNDSRVPINESEQMVNKLKELGKEVEYIVFPNEGHVTHKVENKVREYSELVKFMIHHLTK</sequence>
<dbReference type="GO" id="GO:0006508">
    <property type="term" value="P:proteolysis"/>
    <property type="evidence" value="ECO:0007669"/>
    <property type="project" value="InterPro"/>
</dbReference>
<protein>
    <submittedName>
        <fullName evidence="4">Prolyl oligopeptidase family serine peptidase</fullName>
    </submittedName>
</protein>
<keyword evidence="2" id="KW-0720">Serine protease</keyword>
<dbReference type="InterPro" id="IPR029058">
    <property type="entry name" value="AB_hydrolase_fold"/>
</dbReference>
<dbReference type="GO" id="GO:0004252">
    <property type="term" value="F:serine-type endopeptidase activity"/>
    <property type="evidence" value="ECO:0007669"/>
    <property type="project" value="TreeGrafter"/>
</dbReference>
<keyword evidence="1" id="KW-0378">Hydrolase</keyword>
<dbReference type="InterPro" id="IPR001375">
    <property type="entry name" value="Peptidase_S9_cat"/>
</dbReference>
<dbReference type="InterPro" id="IPR011042">
    <property type="entry name" value="6-blade_b-propeller_TolB-like"/>
</dbReference>
<evidence type="ECO:0000256" key="2">
    <source>
        <dbReference type="ARBA" id="ARBA00022825"/>
    </source>
</evidence>
<keyword evidence="2" id="KW-0645">Protease</keyword>
<dbReference type="Gene3D" id="2.120.10.30">
    <property type="entry name" value="TolB, C-terminal domain"/>
    <property type="match status" value="1"/>
</dbReference>
<dbReference type="AlphaFoldDB" id="A0AB39HI59"/>
<accession>A0AB39HI59</accession>
<dbReference type="SUPFAM" id="SSF53474">
    <property type="entry name" value="alpha/beta-Hydrolases"/>
    <property type="match status" value="1"/>
</dbReference>
<proteinExistence type="predicted"/>
<feature type="domain" description="Peptidase S9 prolyl oligopeptidase catalytic" evidence="3">
    <location>
        <begin position="392"/>
        <end position="595"/>
    </location>
</feature>
<dbReference type="PANTHER" id="PTHR42776:SF27">
    <property type="entry name" value="DIPEPTIDYL PEPTIDASE FAMILY MEMBER 6"/>
    <property type="match status" value="1"/>
</dbReference>
<evidence type="ECO:0000259" key="3">
    <source>
        <dbReference type="Pfam" id="PF00326"/>
    </source>
</evidence>
<reference evidence="4" key="1">
    <citation type="submission" date="2024-07" db="EMBL/GenBank/DDBJ databases">
        <title>Halotolerant mesophilic bacterium Ornithinibacillus sp. 4-3, sp. nov., isolated from soil.</title>
        <authorList>
            <person name="Sidarenka A.V."/>
            <person name="Guliayeva D.E."/>
            <person name="Leanovich S.I."/>
            <person name="Hileuskaya K.S."/>
            <person name="Akhremchuk A.E."/>
            <person name="Sikolenko M.A."/>
            <person name="Valentovich L.N."/>
        </authorList>
    </citation>
    <scope>NUCLEOTIDE SEQUENCE</scope>
    <source>
        <strain evidence="4">4-3</strain>
    </source>
</reference>
<dbReference type="Pfam" id="PF07676">
    <property type="entry name" value="PD40"/>
    <property type="match status" value="1"/>
</dbReference>
<evidence type="ECO:0000256" key="1">
    <source>
        <dbReference type="ARBA" id="ARBA00022801"/>
    </source>
</evidence>
<dbReference type="Pfam" id="PF00326">
    <property type="entry name" value="Peptidase_S9"/>
    <property type="match status" value="1"/>
</dbReference>
<dbReference type="InterPro" id="IPR011659">
    <property type="entry name" value="WD40"/>
</dbReference>
<dbReference type="EMBL" id="CP162599">
    <property type="protein sequence ID" value="XDK31921.1"/>
    <property type="molecule type" value="Genomic_DNA"/>
</dbReference>
<dbReference type="SUPFAM" id="SSF50993">
    <property type="entry name" value="Peptidase/esterase 'gauge' domain"/>
    <property type="match status" value="1"/>
</dbReference>
<dbReference type="PANTHER" id="PTHR42776">
    <property type="entry name" value="SERINE PEPTIDASE S9 FAMILY MEMBER"/>
    <property type="match status" value="1"/>
</dbReference>
<organism evidence="4">
    <name type="scientific">Ornithinibacillus sp. 4-3</name>
    <dbReference type="NCBI Taxonomy" id="3231488"/>
    <lineage>
        <taxon>Bacteria</taxon>
        <taxon>Bacillati</taxon>
        <taxon>Bacillota</taxon>
        <taxon>Bacilli</taxon>
        <taxon>Bacillales</taxon>
        <taxon>Bacillaceae</taxon>
        <taxon>Ornithinibacillus</taxon>
    </lineage>
</organism>
<gene>
    <name evidence="4" type="ORF">AB4Y30_12905</name>
</gene>
<dbReference type="RefSeq" id="WP_368652645.1">
    <property type="nucleotide sequence ID" value="NZ_CP162599.1"/>
</dbReference>
<evidence type="ECO:0000313" key="4">
    <source>
        <dbReference type="EMBL" id="XDK31921.1"/>
    </source>
</evidence>
<dbReference type="Gene3D" id="3.40.50.1820">
    <property type="entry name" value="alpha/beta hydrolase"/>
    <property type="match status" value="1"/>
</dbReference>
<name>A0AB39HI59_9BACI</name>